<dbReference type="Pfam" id="PF12840">
    <property type="entry name" value="HTH_20"/>
    <property type="match status" value="1"/>
</dbReference>
<evidence type="ECO:0000259" key="1">
    <source>
        <dbReference type="PROSITE" id="PS50987"/>
    </source>
</evidence>
<evidence type="ECO:0000313" key="2">
    <source>
        <dbReference type="EMBL" id="UQN28597.1"/>
    </source>
</evidence>
<keyword evidence="3" id="KW-1185">Reference proteome</keyword>
<dbReference type="InterPro" id="IPR001845">
    <property type="entry name" value="HTH_ArsR_DNA-bd_dom"/>
</dbReference>
<dbReference type="PROSITE" id="PS50987">
    <property type="entry name" value="HTH_ARSR_2"/>
    <property type="match status" value="1"/>
</dbReference>
<dbReference type="RefSeq" id="WP_249477726.1">
    <property type="nucleotide sequence ID" value="NZ_CP097218.1"/>
</dbReference>
<protein>
    <submittedName>
        <fullName evidence="2">Winged helix-turn-helix domain-containing protein</fullName>
    </submittedName>
</protein>
<dbReference type="InterPro" id="IPR052543">
    <property type="entry name" value="HTH_Metal-responsive_Reg"/>
</dbReference>
<dbReference type="CDD" id="cd00090">
    <property type="entry name" value="HTH_ARSR"/>
    <property type="match status" value="1"/>
</dbReference>
<reference evidence="2" key="1">
    <citation type="submission" date="2022-05" db="EMBL/GenBank/DDBJ databases">
        <title>Genomic analysis of Brachybacterium sp. CBA3104.</title>
        <authorList>
            <person name="Roh S.W."/>
            <person name="Kim Y.B."/>
            <person name="Kim Y."/>
        </authorList>
    </citation>
    <scope>NUCLEOTIDE SEQUENCE</scope>
    <source>
        <strain evidence="2">CBA3104</strain>
    </source>
</reference>
<sequence>MSTTGPSAPGLADLARAMADDSRATMLLALLDGRAWTTGELGTAAGIARPTATEHVNRLLAAGLVEERRQGRHRYVRIADPDVAHAVESLSALAAQRGLVRPAASALRAQRADAALREARTCYRHLAGRLGVALADALHAQRLVGPAWEVTRTGEEWLEAHGIDPGRPRRGVLVQPCLDWTERRDHARGPLAEALLTHLLAVGALAKTTTPRQLRVDLTVPVWDELGIA</sequence>
<dbReference type="PANTHER" id="PTHR39168:SF1">
    <property type="entry name" value="TRANSCRIPTIONAL REGULATORY PROTEIN"/>
    <property type="match status" value="1"/>
</dbReference>
<dbReference type="InterPro" id="IPR036390">
    <property type="entry name" value="WH_DNA-bd_sf"/>
</dbReference>
<dbReference type="InterPro" id="IPR011991">
    <property type="entry name" value="ArsR-like_HTH"/>
</dbReference>
<proteinExistence type="predicted"/>
<dbReference type="Proteomes" id="UP001055868">
    <property type="component" value="Chromosome"/>
</dbReference>
<dbReference type="PRINTS" id="PR00778">
    <property type="entry name" value="HTHARSR"/>
</dbReference>
<dbReference type="EMBL" id="CP097218">
    <property type="protein sequence ID" value="UQN28597.1"/>
    <property type="molecule type" value="Genomic_DNA"/>
</dbReference>
<dbReference type="SUPFAM" id="SSF46785">
    <property type="entry name" value="Winged helix' DNA-binding domain"/>
    <property type="match status" value="1"/>
</dbReference>
<dbReference type="SMART" id="SM00418">
    <property type="entry name" value="HTH_ARSR"/>
    <property type="match status" value="1"/>
</dbReference>
<name>A0ABY4N494_9MICO</name>
<evidence type="ECO:0000313" key="3">
    <source>
        <dbReference type="Proteomes" id="UP001055868"/>
    </source>
</evidence>
<dbReference type="Gene3D" id="1.10.10.10">
    <property type="entry name" value="Winged helix-like DNA-binding domain superfamily/Winged helix DNA-binding domain"/>
    <property type="match status" value="1"/>
</dbReference>
<feature type="domain" description="HTH arsR-type" evidence="1">
    <location>
        <begin position="3"/>
        <end position="98"/>
    </location>
</feature>
<dbReference type="InterPro" id="IPR036388">
    <property type="entry name" value="WH-like_DNA-bd_sf"/>
</dbReference>
<accession>A0ABY4N494</accession>
<dbReference type="PANTHER" id="PTHR39168">
    <property type="entry name" value="TRANSCRIPTIONAL REGULATOR-RELATED"/>
    <property type="match status" value="1"/>
</dbReference>
<gene>
    <name evidence="2" type="ORF">M4486_13290</name>
</gene>
<organism evidence="2 3">
    <name type="scientific">Brachybacterium kimchii</name>
    <dbReference type="NCBI Taxonomy" id="2942909"/>
    <lineage>
        <taxon>Bacteria</taxon>
        <taxon>Bacillati</taxon>
        <taxon>Actinomycetota</taxon>
        <taxon>Actinomycetes</taxon>
        <taxon>Micrococcales</taxon>
        <taxon>Dermabacteraceae</taxon>
        <taxon>Brachybacterium</taxon>
    </lineage>
</organism>